<dbReference type="GO" id="GO:0006508">
    <property type="term" value="P:proteolysis"/>
    <property type="evidence" value="ECO:0007669"/>
    <property type="project" value="UniProtKB-KW"/>
</dbReference>
<dbReference type="Gene3D" id="3.40.50.200">
    <property type="entry name" value="Peptidase S8/S53 domain"/>
    <property type="match status" value="1"/>
</dbReference>
<proteinExistence type="inferred from homology"/>
<dbReference type="InterPro" id="IPR018511">
    <property type="entry name" value="Hemolysin-typ_Ca-bd_CS"/>
</dbReference>
<dbReference type="InterPro" id="IPR022398">
    <property type="entry name" value="Peptidase_S8_His-AS"/>
</dbReference>
<evidence type="ECO:0000256" key="5">
    <source>
        <dbReference type="PROSITE-ProRule" id="PRU01240"/>
    </source>
</evidence>
<dbReference type="PRINTS" id="PR00313">
    <property type="entry name" value="CABNDNGRPT"/>
</dbReference>
<dbReference type="PANTHER" id="PTHR43806">
    <property type="entry name" value="PEPTIDASE S8"/>
    <property type="match status" value="1"/>
</dbReference>
<feature type="active site" description="Charge relay system" evidence="5">
    <location>
        <position position="321"/>
    </location>
</feature>
<sequence length="641" mass="65589">MSSSICNCPQCQSLWFGSNDAAGAATSVDTMSTPSNQDATLGVVIPLTATPATPDATTQTLQPDDTLINLGTFQSDPRFAGINGAGVSVVVIDTGIDLNHSFFGPDSNHDGIDDRIVYSYDFSGANDPNASDTVGHGTNVASIIGSQNSTYPGMAPGVNIIALKVFPDYSSSASLIDITEALNWVIANRATYNIVAVNMSLGSGDNLNTPTASNWSSQFASLVANDTAVVVASGNNYYSYQTQGVASPSADPNAWSVGAVWDRSWGTSFYWSNGAIDYSTAPDQITSFSQRSTSLSTIFAPGGQITGANYNGGTVTYSGTSQAAPHISGLVADMQELSLEISGHLLPVAELEQDMIAGSVTIYDGTTWADNVVNTNAAYHRVDAEGWAIQVLNDLFAGTTSNDTLNGTSVADVIHGNSGDDTLYGNGGDDSLYGDTGNDTLIGGAGNDTLDGGTGADTMIGGTGNDTYYVDNPGDIIVEQAGEGTDTVQSSISYTLGANLENLTLLAGAGAITGTGNDADNVITGNDANNILTGNGGNDTLIGNAGDDILDGGTGADTMIGGAGNDTYYVDNPGDIVRETAGAAFAVPAGWTLKGTADYNGDGELDVVVSQGNTNQLWLLSGGALQSTVALPDLSAGGWQF</sequence>
<dbReference type="Pfam" id="PF00353">
    <property type="entry name" value="HemolysinCabind"/>
    <property type="match status" value="3"/>
</dbReference>
<feature type="active site" description="Charge relay system" evidence="5">
    <location>
        <position position="136"/>
    </location>
</feature>
<accession>A0A1T4RRN7</accession>
<dbReference type="EMBL" id="FUWJ01000005">
    <property type="protein sequence ID" value="SKA18547.1"/>
    <property type="molecule type" value="Genomic_DNA"/>
</dbReference>
<feature type="active site" description="Charge relay system" evidence="5">
    <location>
        <position position="93"/>
    </location>
</feature>
<dbReference type="PROSITE" id="PS00138">
    <property type="entry name" value="SUBTILASE_SER"/>
    <property type="match status" value="1"/>
</dbReference>
<evidence type="ECO:0000256" key="3">
    <source>
        <dbReference type="ARBA" id="ARBA00022801"/>
    </source>
</evidence>
<keyword evidence="4 5" id="KW-0720">Serine protease</keyword>
<dbReference type="Gene3D" id="2.150.10.10">
    <property type="entry name" value="Serralysin-like metalloprotease, C-terminal"/>
    <property type="match status" value="3"/>
</dbReference>
<dbReference type="PROSITE" id="PS00137">
    <property type="entry name" value="SUBTILASE_HIS"/>
    <property type="match status" value="1"/>
</dbReference>
<dbReference type="PROSITE" id="PS00330">
    <property type="entry name" value="HEMOLYSIN_CALCIUM"/>
    <property type="match status" value="3"/>
</dbReference>
<name>A0A1T4RRN7_9HYPH</name>
<dbReference type="PROSITE" id="PS51892">
    <property type="entry name" value="SUBTILASE"/>
    <property type="match status" value="1"/>
</dbReference>
<evidence type="ECO:0000259" key="7">
    <source>
        <dbReference type="Pfam" id="PF00082"/>
    </source>
</evidence>
<dbReference type="RefSeq" id="WP_170921037.1">
    <property type="nucleotide sequence ID" value="NZ_FUWJ01000005.1"/>
</dbReference>
<feature type="domain" description="Peptidase S8/S53" evidence="7">
    <location>
        <begin position="84"/>
        <end position="337"/>
    </location>
</feature>
<organism evidence="8 9">
    <name type="scientific">Enhydrobacter aerosaccus</name>
    <dbReference type="NCBI Taxonomy" id="225324"/>
    <lineage>
        <taxon>Bacteria</taxon>
        <taxon>Pseudomonadati</taxon>
        <taxon>Pseudomonadota</taxon>
        <taxon>Alphaproteobacteria</taxon>
        <taxon>Hyphomicrobiales</taxon>
        <taxon>Enhydrobacter</taxon>
    </lineage>
</organism>
<evidence type="ECO:0000256" key="1">
    <source>
        <dbReference type="ARBA" id="ARBA00011073"/>
    </source>
</evidence>
<dbReference type="InterPro" id="IPR011049">
    <property type="entry name" value="Serralysin-like_metalloprot_C"/>
</dbReference>
<evidence type="ECO:0000256" key="2">
    <source>
        <dbReference type="ARBA" id="ARBA00022670"/>
    </source>
</evidence>
<dbReference type="InterPro" id="IPR023827">
    <property type="entry name" value="Peptidase_S8_Asp-AS"/>
</dbReference>
<dbReference type="STRING" id="225324.SAMN02745126_04052"/>
<dbReference type="InterPro" id="IPR000209">
    <property type="entry name" value="Peptidase_S8/S53_dom"/>
</dbReference>
<comment type="similarity">
    <text evidence="1 5 6">Belongs to the peptidase S8 family.</text>
</comment>
<dbReference type="Proteomes" id="UP000190092">
    <property type="component" value="Unassembled WGS sequence"/>
</dbReference>
<keyword evidence="3 5" id="KW-0378">Hydrolase</keyword>
<dbReference type="Pfam" id="PF00082">
    <property type="entry name" value="Peptidase_S8"/>
    <property type="match status" value="1"/>
</dbReference>
<dbReference type="AlphaFoldDB" id="A0A1T4RRN7"/>
<dbReference type="GO" id="GO:0004252">
    <property type="term" value="F:serine-type endopeptidase activity"/>
    <property type="evidence" value="ECO:0007669"/>
    <property type="project" value="UniProtKB-UniRule"/>
</dbReference>
<gene>
    <name evidence="8" type="ORF">SAMN02745126_04052</name>
</gene>
<dbReference type="SUPFAM" id="SSF51120">
    <property type="entry name" value="beta-Roll"/>
    <property type="match status" value="2"/>
</dbReference>
<dbReference type="SUPFAM" id="SSF52743">
    <property type="entry name" value="Subtilisin-like"/>
    <property type="match status" value="1"/>
</dbReference>
<dbReference type="PROSITE" id="PS00136">
    <property type="entry name" value="SUBTILASE_ASP"/>
    <property type="match status" value="1"/>
</dbReference>
<dbReference type="PRINTS" id="PR00723">
    <property type="entry name" value="SUBTILISIN"/>
</dbReference>
<evidence type="ECO:0000256" key="6">
    <source>
        <dbReference type="RuleBase" id="RU003355"/>
    </source>
</evidence>
<dbReference type="PANTHER" id="PTHR43806:SF11">
    <property type="entry name" value="CEREVISIN-RELATED"/>
    <property type="match status" value="1"/>
</dbReference>
<evidence type="ECO:0000256" key="4">
    <source>
        <dbReference type="ARBA" id="ARBA00022825"/>
    </source>
</evidence>
<dbReference type="InterPro" id="IPR001343">
    <property type="entry name" value="Hemolysn_Ca-bd"/>
</dbReference>
<protein>
    <submittedName>
        <fullName evidence="8">Hemolysin-type calcium-binding repeat-containing protein</fullName>
    </submittedName>
</protein>
<evidence type="ECO:0000313" key="9">
    <source>
        <dbReference type="Proteomes" id="UP000190092"/>
    </source>
</evidence>
<reference evidence="9" key="1">
    <citation type="submission" date="2017-02" db="EMBL/GenBank/DDBJ databases">
        <authorList>
            <person name="Varghese N."/>
            <person name="Submissions S."/>
        </authorList>
    </citation>
    <scope>NUCLEOTIDE SEQUENCE [LARGE SCALE GENOMIC DNA]</scope>
    <source>
        <strain evidence="9">ATCC 27094</strain>
    </source>
</reference>
<evidence type="ECO:0000313" key="8">
    <source>
        <dbReference type="EMBL" id="SKA18547.1"/>
    </source>
</evidence>
<dbReference type="InterPro" id="IPR036852">
    <property type="entry name" value="Peptidase_S8/S53_dom_sf"/>
</dbReference>
<keyword evidence="2 5" id="KW-0645">Protease</keyword>
<feature type="non-terminal residue" evidence="8">
    <location>
        <position position="641"/>
    </location>
</feature>
<dbReference type="InterPro" id="IPR023828">
    <property type="entry name" value="Peptidase_S8_Ser-AS"/>
</dbReference>
<keyword evidence="9" id="KW-1185">Reference proteome</keyword>
<dbReference type="InterPro" id="IPR050131">
    <property type="entry name" value="Peptidase_S8_subtilisin-like"/>
</dbReference>
<dbReference type="InterPro" id="IPR015500">
    <property type="entry name" value="Peptidase_S8_subtilisin-rel"/>
</dbReference>
<dbReference type="GO" id="GO:0005509">
    <property type="term" value="F:calcium ion binding"/>
    <property type="evidence" value="ECO:0007669"/>
    <property type="project" value="InterPro"/>
</dbReference>